<dbReference type="Gene3D" id="3.30.70.1520">
    <property type="entry name" value="Heterotetrameric sarcosine oxidase"/>
    <property type="match status" value="1"/>
</dbReference>
<keyword evidence="2" id="KW-1185">Reference proteome</keyword>
<dbReference type="InterPro" id="IPR006280">
    <property type="entry name" value="SoxG_het"/>
</dbReference>
<dbReference type="GO" id="GO:0008115">
    <property type="term" value="F:sarcosine oxidase activity"/>
    <property type="evidence" value="ECO:0007669"/>
    <property type="project" value="InterPro"/>
</dbReference>
<comment type="caution">
    <text evidence="1">The sequence shown here is derived from an EMBL/GenBank/DDBJ whole genome shotgun (WGS) entry which is preliminary data.</text>
</comment>
<reference evidence="1 2" key="1">
    <citation type="submission" date="2017-10" db="EMBL/GenBank/DDBJ databases">
        <title>Sequencing the genomes of 1000 actinobacteria strains.</title>
        <authorList>
            <person name="Klenk H.-P."/>
        </authorList>
    </citation>
    <scope>NUCLEOTIDE SEQUENCE [LARGE SCALE GENOMIC DNA]</scope>
    <source>
        <strain evidence="1 2">DSM 21838</strain>
    </source>
</reference>
<dbReference type="GO" id="GO:1901053">
    <property type="term" value="P:sarcosine catabolic process"/>
    <property type="evidence" value="ECO:0007669"/>
    <property type="project" value="InterPro"/>
</dbReference>
<dbReference type="SUPFAM" id="SSF103025">
    <property type="entry name" value="Folate-binding domain"/>
    <property type="match status" value="1"/>
</dbReference>
<dbReference type="RefSeq" id="WP_245862487.1">
    <property type="nucleotide sequence ID" value="NZ_PDJI01000004.1"/>
</dbReference>
<accession>A0A2A9ENL1</accession>
<dbReference type="Gene3D" id="3.30.1360.120">
    <property type="entry name" value="Probable tRNA modification gtpase trme, domain 1"/>
    <property type="match status" value="1"/>
</dbReference>
<sequence>MADNTMTIAPDAHALQEAPAAPGAPAVREAATAVHDVLVHRRSPAQHLADEMTAGSGEQVGLRELPFLTQIGLRAVPGTDAGDALEAALGAPLPRRVGEVTGIPDGTGEVAVLWLSPDEFLLVAPDEAVSGVATTEYAGRLAGALGARPGQVVDVSANRTTLELSGPRARTVLEKSCRIDLHPREFPVGRAVVTVLGTTPVILWHTGEVTWRVMPRASFATHTVRWLLDGMREFV</sequence>
<evidence type="ECO:0000313" key="2">
    <source>
        <dbReference type="Proteomes" id="UP000222106"/>
    </source>
</evidence>
<dbReference type="Pfam" id="PF04268">
    <property type="entry name" value="SoxG"/>
    <property type="match status" value="1"/>
</dbReference>
<organism evidence="1 2">
    <name type="scientific">Georgenia soli</name>
    <dbReference type="NCBI Taxonomy" id="638953"/>
    <lineage>
        <taxon>Bacteria</taxon>
        <taxon>Bacillati</taxon>
        <taxon>Actinomycetota</taxon>
        <taxon>Actinomycetes</taxon>
        <taxon>Micrococcales</taxon>
        <taxon>Bogoriellaceae</taxon>
        <taxon>Georgenia</taxon>
    </lineage>
</organism>
<dbReference type="AlphaFoldDB" id="A0A2A9ENL1"/>
<dbReference type="Proteomes" id="UP000222106">
    <property type="component" value="Unassembled WGS sequence"/>
</dbReference>
<dbReference type="InterPro" id="IPR007375">
    <property type="entry name" value="SoxG"/>
</dbReference>
<gene>
    <name evidence="1" type="ORF">ATJ97_2642</name>
</gene>
<name>A0A2A9ENL1_9MICO</name>
<dbReference type="EMBL" id="PDJI01000004">
    <property type="protein sequence ID" value="PFG40121.1"/>
    <property type="molecule type" value="Genomic_DNA"/>
</dbReference>
<dbReference type="NCBIfam" id="TIGR01375">
    <property type="entry name" value="soxG"/>
    <property type="match status" value="1"/>
</dbReference>
<evidence type="ECO:0000313" key="1">
    <source>
        <dbReference type="EMBL" id="PFG40121.1"/>
    </source>
</evidence>
<dbReference type="InterPro" id="IPR027266">
    <property type="entry name" value="TrmE/GcvT-like"/>
</dbReference>
<protein>
    <submittedName>
        <fullName evidence="1">Sarcosine oxidase subunit gamma</fullName>
    </submittedName>
</protein>
<proteinExistence type="predicted"/>